<dbReference type="RefSeq" id="WP_200759537.1">
    <property type="nucleotide sequence ID" value="NZ_AP023366.1"/>
</dbReference>
<evidence type="ECO:0000313" key="3">
    <source>
        <dbReference type="Proteomes" id="UP000593802"/>
    </source>
</evidence>
<dbReference type="InterPro" id="IPR032830">
    <property type="entry name" value="XPB/Ssl2_N"/>
</dbReference>
<feature type="domain" description="Helicase XPB/Ssl2 N-terminal" evidence="1">
    <location>
        <begin position="379"/>
        <end position="464"/>
    </location>
</feature>
<protein>
    <recommendedName>
        <fullName evidence="1">Helicase XPB/Ssl2 N-terminal domain-containing protein</fullName>
    </recommendedName>
</protein>
<reference evidence="2 3" key="1">
    <citation type="submission" date="2020-08" db="EMBL/GenBank/DDBJ databases">
        <title>Complete Genome Sequence of Effusibacillus dendaii Strain skT53, Isolated from Farmland soil.</title>
        <authorList>
            <person name="Konishi T."/>
            <person name="Kawasaki H."/>
        </authorList>
    </citation>
    <scope>NUCLEOTIDE SEQUENCE [LARGE SCALE GENOMIC DNA]</scope>
    <source>
        <strain evidence="3">skT53</strain>
    </source>
</reference>
<dbReference type="KEGG" id="eff:skT53_03930"/>
<accession>A0A7I8D5J0</accession>
<proteinExistence type="predicted"/>
<keyword evidence="3" id="KW-1185">Reference proteome</keyword>
<evidence type="ECO:0000313" key="2">
    <source>
        <dbReference type="EMBL" id="BCJ85408.1"/>
    </source>
</evidence>
<dbReference type="AlphaFoldDB" id="A0A7I8D5J0"/>
<dbReference type="Proteomes" id="UP000593802">
    <property type="component" value="Chromosome"/>
</dbReference>
<sequence length="468" mass="55237">MRLSECLNLSDIDALRKIAETYEFDCHRSSKNSLMQAIMTHFYNRTFIEEHVVDICSEEYRETLLQITMDRRQSFSKEELHALVKRAIANKTEKDAACDQQLINQLLREGWLYRLSNRGGHNAYVVPEDVLKKLQEFITRQLQTQLEFADSPPVVYRYDEFAIIRDMAQFLSFVKKQDIKLTQDGVIFKRQLQTLLDTFEMKEELQGKGWRFGYGRRFHDYPDRFALFYDYCYSRGLIEEHPEGNLLLTDAAEDWLNRTNKDKLVDLFKFWRLLYRRPIPRLPFVVTALARAVQSNWTFVRSVNRLLAPYVSEYYYDSQEQVMEKRIYQMMVNLGLLCYGKTADGRDVVKLSELGSELLLMENMAEESDGSAYEQETALVIHPNFDILLPTVEAGRMVWELNQFSELIRADLMRVYRITKQSVGHAFKNGWTAETIIQFLNRHSGDLVPSNVKRMIQFWSEEYQRHSN</sequence>
<name>A0A7I8D5J0_9BACL</name>
<gene>
    <name evidence="2" type="ORF">skT53_03930</name>
</gene>
<dbReference type="EMBL" id="AP023366">
    <property type="protein sequence ID" value="BCJ85408.1"/>
    <property type="molecule type" value="Genomic_DNA"/>
</dbReference>
<dbReference type="Pfam" id="PF13625">
    <property type="entry name" value="Helicase_C_3"/>
    <property type="match status" value="1"/>
</dbReference>
<organism evidence="2 3">
    <name type="scientific">Effusibacillus dendaii</name>
    <dbReference type="NCBI Taxonomy" id="2743772"/>
    <lineage>
        <taxon>Bacteria</taxon>
        <taxon>Bacillati</taxon>
        <taxon>Bacillota</taxon>
        <taxon>Bacilli</taxon>
        <taxon>Bacillales</taxon>
        <taxon>Alicyclobacillaceae</taxon>
        <taxon>Effusibacillus</taxon>
    </lineage>
</organism>
<evidence type="ECO:0000259" key="1">
    <source>
        <dbReference type="Pfam" id="PF13625"/>
    </source>
</evidence>